<dbReference type="EMBL" id="CP011340">
    <property type="protein sequence ID" value="ALC19765.1"/>
    <property type="molecule type" value="Genomic_DNA"/>
</dbReference>
<feature type="region of interest" description="Disordered" evidence="1">
    <location>
        <begin position="176"/>
        <end position="195"/>
    </location>
</feature>
<dbReference type="AlphaFoldDB" id="A0A0M4D6Q2"/>
<dbReference type="KEGG" id="spri:SPRI_1459"/>
<sequence>MTGRNDSRATDQGRVYQASGDQRIIEHHHHGTAWIGPDSVRRPPIGRAPAILRDGHELVGRLKKAVTEDAGNTVFVLRGLGGCGKTAVACAPFEHATRERGRLGLWVNASDQASLRAGMLAVAADRGARDGELMAARNGPRAAADLAWDHLDRSDLPWLLVLDNADDPAVLRDGGWLRTTSPRNRPHDHTAGRRPPIARRRVAVCGCPAA</sequence>
<gene>
    <name evidence="2" type="ORF">SPRI_1459</name>
</gene>
<accession>A0A0M4D6Q2</accession>
<dbReference type="PATRIC" id="fig|38300.4.peg.1558"/>
<dbReference type="Gene3D" id="3.40.50.300">
    <property type="entry name" value="P-loop containing nucleotide triphosphate hydrolases"/>
    <property type="match status" value="1"/>
</dbReference>
<reference evidence="2 3" key="1">
    <citation type="submission" date="2015-08" db="EMBL/GenBank/DDBJ databases">
        <title>Genome sequence of the pristinamycin over-producing bacterium Streptomyces pristinaespiralis HCCB10218.</title>
        <authorList>
            <person name="Tian J."/>
            <person name="Yang J."/>
            <person name="Li L."/>
            <person name="Ruan L."/>
            <person name="Wei W."/>
            <person name="Zheng G."/>
            <person name="Wei Z."/>
            <person name="Yang S."/>
            <person name="Ge M."/>
            <person name="Jiang W."/>
            <person name="Lu Y."/>
        </authorList>
    </citation>
    <scope>NUCLEOTIDE SEQUENCE [LARGE SCALE GENOMIC DNA]</scope>
    <source>
        <strain evidence="2 3">HCCB 10218</strain>
    </source>
</reference>
<protein>
    <submittedName>
        <fullName evidence="2">ATP/GTP-binding protein</fullName>
    </submittedName>
</protein>
<dbReference type="STRING" id="38300.SPRI_1459"/>
<proteinExistence type="predicted"/>
<dbReference type="InterPro" id="IPR027417">
    <property type="entry name" value="P-loop_NTPase"/>
</dbReference>
<evidence type="ECO:0000313" key="2">
    <source>
        <dbReference type="EMBL" id="ALC19765.1"/>
    </source>
</evidence>
<organism evidence="2">
    <name type="scientific">Streptomyces pristinaespiralis</name>
    <dbReference type="NCBI Taxonomy" id="38300"/>
    <lineage>
        <taxon>Bacteria</taxon>
        <taxon>Bacillati</taxon>
        <taxon>Actinomycetota</taxon>
        <taxon>Actinomycetes</taxon>
        <taxon>Kitasatosporales</taxon>
        <taxon>Streptomycetaceae</taxon>
        <taxon>Streptomyces</taxon>
    </lineage>
</organism>
<dbReference type="Proteomes" id="UP000060513">
    <property type="component" value="Chromosome"/>
</dbReference>
<dbReference type="SUPFAM" id="SSF52540">
    <property type="entry name" value="P-loop containing nucleoside triphosphate hydrolases"/>
    <property type="match status" value="1"/>
</dbReference>
<evidence type="ECO:0000256" key="1">
    <source>
        <dbReference type="SAM" id="MobiDB-lite"/>
    </source>
</evidence>
<name>A0A0M4D6Q2_STRPR</name>
<evidence type="ECO:0000313" key="3">
    <source>
        <dbReference type="Proteomes" id="UP000060513"/>
    </source>
</evidence>